<reference evidence="2 3" key="1">
    <citation type="submission" date="2022-03" db="EMBL/GenBank/DDBJ databases">
        <title>Chryseobacterium sp. isolated from particulate matters in swine house.</title>
        <authorList>
            <person name="Won M."/>
            <person name="Kim S.-J."/>
            <person name="Kwon S.-W."/>
        </authorList>
    </citation>
    <scope>NUCLEOTIDE SEQUENCE [LARGE SCALE GENOMIC DNA]</scope>
    <source>
        <strain evidence="2 3">SC2-2</strain>
    </source>
</reference>
<evidence type="ECO:0000313" key="3">
    <source>
        <dbReference type="Proteomes" id="UP000831460"/>
    </source>
</evidence>
<gene>
    <name evidence="2" type="ORF">MTP09_03265</name>
</gene>
<evidence type="ECO:0000313" key="2">
    <source>
        <dbReference type="EMBL" id="UOE41673.1"/>
    </source>
</evidence>
<evidence type="ECO:0008006" key="4">
    <source>
        <dbReference type="Google" id="ProtNLM"/>
    </source>
</evidence>
<evidence type="ECO:0000256" key="1">
    <source>
        <dbReference type="SAM" id="SignalP"/>
    </source>
</evidence>
<dbReference type="RefSeq" id="WP_243550525.1">
    <property type="nucleotide sequence ID" value="NZ_CP094532.1"/>
</dbReference>
<accession>A0ABY4BR45</accession>
<feature type="signal peptide" evidence="1">
    <location>
        <begin position="1"/>
        <end position="18"/>
    </location>
</feature>
<proteinExistence type="predicted"/>
<sequence>MKKILTVFSAMLFTSAFSQCVINGNSEIRMGTTSNYTIQNNQSQCGNCHLWENKGSVASLNGDVRKSSIRVRGNTPGTMTLQHTALTLQGVTECSKTINIVDGTGIRVNSNASSTGVSNSNASSNCDIVFDNYVEVKNSDGLVSFRPEVQNSRYKYEWTATYANGEQKTSTADIPNFSYTGDNGISSVAVKITSPSCIKNFNKKYNSTYWKTF</sequence>
<name>A0ABY4BR45_9FLAO</name>
<dbReference type="Proteomes" id="UP000831460">
    <property type="component" value="Chromosome"/>
</dbReference>
<keyword evidence="1" id="KW-0732">Signal</keyword>
<keyword evidence="3" id="KW-1185">Reference proteome</keyword>
<feature type="chain" id="PRO_5046486122" description="Lipoprotein" evidence="1">
    <location>
        <begin position="19"/>
        <end position="213"/>
    </location>
</feature>
<protein>
    <recommendedName>
        <fullName evidence="4">Lipoprotein</fullName>
    </recommendedName>
</protein>
<dbReference type="EMBL" id="CP094532">
    <property type="protein sequence ID" value="UOE41673.1"/>
    <property type="molecule type" value="Genomic_DNA"/>
</dbReference>
<organism evidence="2 3">
    <name type="scientific">Chryseobacterium suipulveris</name>
    <dbReference type="NCBI Taxonomy" id="2929800"/>
    <lineage>
        <taxon>Bacteria</taxon>
        <taxon>Pseudomonadati</taxon>
        <taxon>Bacteroidota</taxon>
        <taxon>Flavobacteriia</taxon>
        <taxon>Flavobacteriales</taxon>
        <taxon>Weeksellaceae</taxon>
        <taxon>Chryseobacterium group</taxon>
        <taxon>Chryseobacterium</taxon>
    </lineage>
</organism>